<dbReference type="Pfam" id="PF14372">
    <property type="entry name" value="hAT-like_RNase-H"/>
    <property type="match status" value="1"/>
</dbReference>
<evidence type="ECO:0000313" key="4">
    <source>
        <dbReference type="Proteomes" id="UP000813463"/>
    </source>
</evidence>
<dbReference type="GO" id="GO:0046983">
    <property type="term" value="F:protein dimerization activity"/>
    <property type="evidence" value="ECO:0007669"/>
    <property type="project" value="InterPro"/>
</dbReference>
<dbReference type="OrthoDB" id="1607513at2759"/>
<reference evidence="4" key="1">
    <citation type="journal article" date="2021" name="Nat. Commun.">
        <title>Genomic analyses provide insights into spinach domestication and the genetic basis of agronomic traits.</title>
        <authorList>
            <person name="Cai X."/>
            <person name="Sun X."/>
            <person name="Xu C."/>
            <person name="Sun H."/>
            <person name="Wang X."/>
            <person name="Ge C."/>
            <person name="Zhang Z."/>
            <person name="Wang Q."/>
            <person name="Fei Z."/>
            <person name="Jiao C."/>
            <person name="Wang Q."/>
        </authorList>
    </citation>
    <scope>NUCLEOTIDE SEQUENCE [LARGE SCALE GENOMIC DNA]</scope>
    <source>
        <strain evidence="4">cv. Varoflay</strain>
    </source>
</reference>
<dbReference type="InterPro" id="IPR012337">
    <property type="entry name" value="RNaseH-like_sf"/>
</dbReference>
<dbReference type="PANTHER" id="PTHR46481:SF11">
    <property type="entry name" value="ZINC FINGER BED DOMAIN-CONTAINING PROTEIN RICESLEEPER 2-LIKE"/>
    <property type="match status" value="1"/>
</dbReference>
<dbReference type="InterPro" id="IPR052035">
    <property type="entry name" value="ZnF_BED_domain_contain"/>
</dbReference>
<dbReference type="SUPFAM" id="SSF53098">
    <property type="entry name" value="Ribonuclease H-like"/>
    <property type="match status" value="1"/>
</dbReference>
<dbReference type="AlphaFoldDB" id="A0A9R0IKW8"/>
<evidence type="ECO:0000313" key="5">
    <source>
        <dbReference type="RefSeq" id="XP_021851233.1"/>
    </source>
</evidence>
<evidence type="ECO:0000259" key="3">
    <source>
        <dbReference type="Pfam" id="PF14372"/>
    </source>
</evidence>
<reference evidence="5" key="2">
    <citation type="submission" date="2025-08" db="UniProtKB">
        <authorList>
            <consortium name="RefSeq"/>
        </authorList>
    </citation>
    <scope>IDENTIFICATION</scope>
    <source>
        <tissue evidence="5">Leaf</tissue>
    </source>
</reference>
<dbReference type="GeneID" id="110790774"/>
<sequence>MAQSNCCLHDHDMLVDEDDEFFEESVCQPTSEEKIQRQIDKIALCPVSCYESVSLHSADYFDSSTIVSKCVERLVTVSKFTINPIRMRRELAKMIVLHEYPLSMVNHVGFRDFLCKLNPSFRMVSQKTVENDIKKIFKFEKCMAHGDLSAKSPGRVAVTTKMWTSSDENRRFLAITGHIIDEDWKRQSFILRFANVPFFGTNQSICKVILDCFSFFDVDKKLSTMTVDSYTTSDELIDLMMDRLSANELPFRGKLFRLPCFAHTLGLMVQDALDVVRHVIEKIRDSIMFWTSSPEREMIFEKAACEVGLSTPTKLVLDYGLSWSSTYLMLQDSFLLKDVFSHLGHQKSLPSKEEWDLVREVCDRLKLLYDQMKSLADCPVACMYLIHICEIKVNLLEWLNCEAPLIKELASKMLKKFDKYWLEARDILGVATIFHPQLRFKPLKHYFEKIYGNEAENEVDRIRQIFYDLFKEYKSSLTKHKKNDEDLSSRQSFSYLFFKQLEEEESELCEVDYYLNARVGKMKASDILSWWKVNPHSHSVLYKMARDILAIPVFAVDVEDAFDVGDKILGANRSRLHPTMVEALICSQKLIRRREHSESKASSSANSLHSLGTIYDDANFEDGCILKAKSVETGNECGDEHLESAK</sequence>
<keyword evidence="1" id="KW-0238">DNA-binding</keyword>
<evidence type="ECO:0000256" key="1">
    <source>
        <dbReference type="ARBA" id="ARBA00023125"/>
    </source>
</evidence>
<gene>
    <name evidence="5" type="primary">LOC110790774</name>
</gene>
<dbReference type="RefSeq" id="XP_021851233.1">
    <property type="nucleotide sequence ID" value="XM_021995541.2"/>
</dbReference>
<dbReference type="KEGG" id="soe:110790774"/>
<feature type="domain" description="HAT C-terminal dimerisation" evidence="2">
    <location>
        <begin position="510"/>
        <end position="589"/>
    </location>
</feature>
<accession>A0A9R0IKW8</accession>
<dbReference type="Pfam" id="PF05699">
    <property type="entry name" value="Dimer_Tnp_hAT"/>
    <property type="match status" value="1"/>
</dbReference>
<name>A0A9R0IKW8_SPIOL</name>
<protein>
    <submittedName>
        <fullName evidence="5">Zinc finger BED domain-containing protein RICESLEEPER 2 isoform X1</fullName>
    </submittedName>
</protein>
<organism evidence="4 5">
    <name type="scientific">Spinacia oleracea</name>
    <name type="common">Spinach</name>
    <dbReference type="NCBI Taxonomy" id="3562"/>
    <lineage>
        <taxon>Eukaryota</taxon>
        <taxon>Viridiplantae</taxon>
        <taxon>Streptophyta</taxon>
        <taxon>Embryophyta</taxon>
        <taxon>Tracheophyta</taxon>
        <taxon>Spermatophyta</taxon>
        <taxon>Magnoliopsida</taxon>
        <taxon>eudicotyledons</taxon>
        <taxon>Gunneridae</taxon>
        <taxon>Pentapetalae</taxon>
        <taxon>Caryophyllales</taxon>
        <taxon>Chenopodiaceae</taxon>
        <taxon>Chenopodioideae</taxon>
        <taxon>Anserineae</taxon>
        <taxon>Spinacia</taxon>
    </lineage>
</organism>
<dbReference type="InterPro" id="IPR008906">
    <property type="entry name" value="HATC_C_dom"/>
</dbReference>
<feature type="domain" description="hAT-like transposase RNase-H fold" evidence="3">
    <location>
        <begin position="377"/>
        <end position="473"/>
    </location>
</feature>
<evidence type="ECO:0000259" key="2">
    <source>
        <dbReference type="Pfam" id="PF05699"/>
    </source>
</evidence>
<dbReference type="PANTHER" id="PTHR46481">
    <property type="entry name" value="ZINC FINGER BED DOMAIN-CONTAINING PROTEIN 4"/>
    <property type="match status" value="1"/>
</dbReference>
<keyword evidence="4" id="KW-1185">Reference proteome</keyword>
<proteinExistence type="predicted"/>
<dbReference type="GO" id="GO:0003677">
    <property type="term" value="F:DNA binding"/>
    <property type="evidence" value="ECO:0007669"/>
    <property type="project" value="UniProtKB-KW"/>
</dbReference>
<dbReference type="InterPro" id="IPR025525">
    <property type="entry name" value="hAT-like_transposase_RNase-H"/>
</dbReference>
<dbReference type="Proteomes" id="UP000813463">
    <property type="component" value="Chromosome 2"/>
</dbReference>